<name>A0A4D6MFY3_VIGUN</name>
<organism evidence="1 2">
    <name type="scientific">Vigna unguiculata</name>
    <name type="common">Cowpea</name>
    <dbReference type="NCBI Taxonomy" id="3917"/>
    <lineage>
        <taxon>Eukaryota</taxon>
        <taxon>Viridiplantae</taxon>
        <taxon>Streptophyta</taxon>
        <taxon>Embryophyta</taxon>
        <taxon>Tracheophyta</taxon>
        <taxon>Spermatophyta</taxon>
        <taxon>Magnoliopsida</taxon>
        <taxon>eudicotyledons</taxon>
        <taxon>Gunneridae</taxon>
        <taxon>Pentapetalae</taxon>
        <taxon>rosids</taxon>
        <taxon>fabids</taxon>
        <taxon>Fabales</taxon>
        <taxon>Fabaceae</taxon>
        <taxon>Papilionoideae</taxon>
        <taxon>50 kb inversion clade</taxon>
        <taxon>NPAAA clade</taxon>
        <taxon>indigoferoid/millettioid clade</taxon>
        <taxon>Phaseoleae</taxon>
        <taxon>Vigna</taxon>
    </lineage>
</organism>
<sequence length="78" mass="8319">MLRAGRYVVGGSHVLDYGWAGPHSKTTSGQVRRAELRAGRFIEAGPQAGSLPFLFVFGDDRVIHYTGANDITGDVGDA</sequence>
<evidence type="ECO:0000313" key="2">
    <source>
        <dbReference type="Proteomes" id="UP000501690"/>
    </source>
</evidence>
<accession>A0A4D6MFY3</accession>
<dbReference type="EMBL" id="CP039351">
    <property type="protein sequence ID" value="QCD99660.1"/>
    <property type="molecule type" value="Genomic_DNA"/>
</dbReference>
<dbReference type="AlphaFoldDB" id="A0A4D6MFY3"/>
<protein>
    <submittedName>
        <fullName evidence="1">Uncharacterized protein</fullName>
    </submittedName>
</protein>
<proteinExistence type="predicted"/>
<evidence type="ECO:0000313" key="1">
    <source>
        <dbReference type="EMBL" id="QCD99660.1"/>
    </source>
</evidence>
<reference evidence="1 2" key="1">
    <citation type="submission" date="2019-04" db="EMBL/GenBank/DDBJ databases">
        <title>An improved genome assembly and genetic linkage map for asparagus bean, Vigna unguiculata ssp. sesquipedialis.</title>
        <authorList>
            <person name="Xia Q."/>
            <person name="Zhang R."/>
            <person name="Dong Y."/>
        </authorList>
    </citation>
    <scope>NUCLEOTIDE SEQUENCE [LARGE SCALE GENOMIC DNA]</scope>
    <source>
        <tissue evidence="1">Leaf</tissue>
    </source>
</reference>
<gene>
    <name evidence="1" type="ORF">DEO72_LG7g944</name>
</gene>
<keyword evidence="2" id="KW-1185">Reference proteome</keyword>
<dbReference type="Proteomes" id="UP000501690">
    <property type="component" value="Linkage Group LG7"/>
</dbReference>